<organism evidence="5 6">
    <name type="scientific">Alkaliphilus hydrothermalis</name>
    <dbReference type="NCBI Taxonomy" id="1482730"/>
    <lineage>
        <taxon>Bacteria</taxon>
        <taxon>Bacillati</taxon>
        <taxon>Bacillota</taxon>
        <taxon>Clostridia</taxon>
        <taxon>Peptostreptococcales</taxon>
        <taxon>Natronincolaceae</taxon>
        <taxon>Alkaliphilus</taxon>
    </lineage>
</organism>
<proteinExistence type="predicted"/>
<dbReference type="CDD" id="cd19100">
    <property type="entry name" value="AKR_unchar"/>
    <property type="match status" value="1"/>
</dbReference>
<dbReference type="InterPro" id="IPR017896">
    <property type="entry name" value="4Fe4S_Fe-S-bd"/>
</dbReference>
<dbReference type="RefSeq" id="WP_330613062.1">
    <property type="nucleotide sequence ID" value="NZ_JAFBEE010000002.1"/>
</dbReference>
<evidence type="ECO:0000256" key="1">
    <source>
        <dbReference type="ARBA" id="ARBA00022723"/>
    </source>
</evidence>
<dbReference type="PANTHER" id="PTHR42686:SF1">
    <property type="entry name" value="GH17980P-RELATED"/>
    <property type="match status" value="1"/>
</dbReference>
<dbReference type="Gene3D" id="3.20.20.100">
    <property type="entry name" value="NADP-dependent oxidoreductase domain"/>
    <property type="match status" value="1"/>
</dbReference>
<evidence type="ECO:0000256" key="2">
    <source>
        <dbReference type="ARBA" id="ARBA00023004"/>
    </source>
</evidence>
<name>A0ABS2NM03_9FIRM</name>
<dbReference type="Gene3D" id="3.30.70.20">
    <property type="match status" value="1"/>
</dbReference>
<dbReference type="InterPro" id="IPR036812">
    <property type="entry name" value="NAD(P)_OxRdtase_dom_sf"/>
</dbReference>
<dbReference type="EMBL" id="JAFBEE010000002">
    <property type="protein sequence ID" value="MBM7613953.1"/>
    <property type="molecule type" value="Genomic_DNA"/>
</dbReference>
<dbReference type="InterPro" id="IPR017900">
    <property type="entry name" value="4Fe4S_Fe_S_CS"/>
</dbReference>
<keyword evidence="6" id="KW-1185">Reference proteome</keyword>
<dbReference type="InterPro" id="IPR020471">
    <property type="entry name" value="AKR"/>
</dbReference>
<dbReference type="PRINTS" id="PR00069">
    <property type="entry name" value="ALDKETRDTASE"/>
</dbReference>
<comment type="caution">
    <text evidence="5">The sequence shown here is derived from an EMBL/GenBank/DDBJ whole genome shotgun (WGS) entry which is preliminary data.</text>
</comment>
<evidence type="ECO:0000256" key="3">
    <source>
        <dbReference type="ARBA" id="ARBA00023014"/>
    </source>
</evidence>
<protein>
    <submittedName>
        <fullName evidence="5">Aryl-alcohol dehydrogenase-like predicted oxidoreductase</fullName>
    </submittedName>
</protein>
<dbReference type="Proteomes" id="UP001314796">
    <property type="component" value="Unassembled WGS sequence"/>
</dbReference>
<evidence type="ECO:0000259" key="4">
    <source>
        <dbReference type="PROSITE" id="PS51379"/>
    </source>
</evidence>
<dbReference type="PANTHER" id="PTHR42686">
    <property type="entry name" value="GH17980P-RELATED"/>
    <property type="match status" value="1"/>
</dbReference>
<dbReference type="PROSITE" id="PS51379">
    <property type="entry name" value="4FE4S_FER_2"/>
    <property type="match status" value="1"/>
</dbReference>
<keyword evidence="2" id="KW-0408">Iron</keyword>
<dbReference type="PROSITE" id="PS00198">
    <property type="entry name" value="4FE4S_FER_1"/>
    <property type="match status" value="1"/>
</dbReference>
<dbReference type="SUPFAM" id="SSF51430">
    <property type="entry name" value="NAD(P)-linked oxidoreductase"/>
    <property type="match status" value="1"/>
</dbReference>
<evidence type="ECO:0000313" key="5">
    <source>
        <dbReference type="EMBL" id="MBM7613953.1"/>
    </source>
</evidence>
<keyword evidence="1" id="KW-0479">Metal-binding</keyword>
<keyword evidence="3" id="KW-0411">Iron-sulfur</keyword>
<dbReference type="Pfam" id="PF00248">
    <property type="entry name" value="Aldo_ket_red"/>
    <property type="match status" value="1"/>
</dbReference>
<dbReference type="InterPro" id="IPR023210">
    <property type="entry name" value="NADP_OxRdtase_dom"/>
</dbReference>
<reference evidence="5 6" key="1">
    <citation type="submission" date="2021-01" db="EMBL/GenBank/DDBJ databases">
        <title>Genomic Encyclopedia of Type Strains, Phase IV (KMG-IV): sequencing the most valuable type-strain genomes for metagenomic binning, comparative biology and taxonomic classification.</title>
        <authorList>
            <person name="Goeker M."/>
        </authorList>
    </citation>
    <scope>NUCLEOTIDE SEQUENCE [LARGE SCALE GENOMIC DNA]</scope>
    <source>
        <strain evidence="5 6">DSM 25890</strain>
    </source>
</reference>
<gene>
    <name evidence="5" type="ORF">JOC73_000462</name>
</gene>
<dbReference type="SUPFAM" id="SSF54862">
    <property type="entry name" value="4Fe-4S ferredoxins"/>
    <property type="match status" value="1"/>
</dbReference>
<feature type="domain" description="4Fe-4S ferredoxin-type" evidence="4">
    <location>
        <begin position="292"/>
        <end position="319"/>
    </location>
</feature>
<evidence type="ECO:0000313" key="6">
    <source>
        <dbReference type="Proteomes" id="UP001314796"/>
    </source>
</evidence>
<sequence>MVKLAKNQLGTTGLEVSRLCFGGLTMGPLQSNMSPKDGGALIIHGFEKGINFIDTAELYETYHHIREALKVIPRDEFVIATKSYAYSKETAEESLKKAMEEMAVDMIDVFLLHEQENEHTLRGHYEALEYFIKMKEKGYIKAVGLSTHHIAAVKASLKMPEIEVLHPIVNINGLGIQDGNITEMLEHLKTAHHMGKGIYAMKPLGGGNLLRNFQASFDFVLNLPNIDSIAVGMQNTNEIDINVGIFQGQPIDGELMKRVKIEDKKLNIAHWCEVCGKCLEGCSHQALKIVDNKLQVDHSKCVLCGYCSKHCPQFCIKVV</sequence>
<accession>A0ABS2NM03</accession>
<dbReference type="Pfam" id="PF00037">
    <property type="entry name" value="Fer4"/>
    <property type="match status" value="1"/>
</dbReference>